<comment type="caution">
    <text evidence="1">The sequence shown here is derived from an EMBL/GenBank/DDBJ whole genome shotgun (WGS) entry which is preliminary data.</text>
</comment>
<proteinExistence type="predicted"/>
<name>A0A2M8EML1_UNCKA</name>
<gene>
    <name evidence="1" type="ORF">CO058_00565</name>
</gene>
<dbReference type="EMBL" id="PFSJ01000005">
    <property type="protein sequence ID" value="PJC23969.1"/>
    <property type="molecule type" value="Genomic_DNA"/>
</dbReference>
<sequence>MAKDKKLELTWYNKDKTKLDKKDKGVFEKAKQTQEWCGMATKTTNKRWKYKLIPHTAVDKVNSFNAIASTTYKF</sequence>
<dbReference type="Proteomes" id="UP000229756">
    <property type="component" value="Unassembled WGS sequence"/>
</dbReference>
<reference evidence="2" key="1">
    <citation type="submission" date="2017-09" db="EMBL/GenBank/DDBJ databases">
        <title>Depth-based differentiation of microbial function through sediment-hosted aquifers and enrichment of novel symbionts in the deep terrestrial subsurface.</title>
        <authorList>
            <person name="Probst A.J."/>
            <person name="Ladd B."/>
            <person name="Jarett J.K."/>
            <person name="Geller-Mcgrath D.E."/>
            <person name="Sieber C.M.K."/>
            <person name="Emerson J.B."/>
            <person name="Anantharaman K."/>
            <person name="Thomas B.C."/>
            <person name="Malmstrom R."/>
            <person name="Stieglmeier M."/>
            <person name="Klingl A."/>
            <person name="Woyke T."/>
            <person name="Ryan C.M."/>
            <person name="Banfield J.F."/>
        </authorList>
    </citation>
    <scope>NUCLEOTIDE SEQUENCE [LARGE SCALE GENOMIC DNA]</scope>
</reference>
<protein>
    <submittedName>
        <fullName evidence="1">Uncharacterized protein</fullName>
    </submittedName>
</protein>
<evidence type="ECO:0000313" key="2">
    <source>
        <dbReference type="Proteomes" id="UP000229756"/>
    </source>
</evidence>
<evidence type="ECO:0000313" key="1">
    <source>
        <dbReference type="EMBL" id="PJC23969.1"/>
    </source>
</evidence>
<organism evidence="1 2">
    <name type="scientific">candidate division WWE3 bacterium CG_4_9_14_0_2_um_filter_35_11</name>
    <dbReference type="NCBI Taxonomy" id="1975077"/>
    <lineage>
        <taxon>Bacteria</taxon>
        <taxon>Katanobacteria</taxon>
    </lineage>
</organism>
<dbReference type="AlphaFoldDB" id="A0A2M8EML1"/>
<accession>A0A2M8EML1</accession>